<dbReference type="Pfam" id="PF02080">
    <property type="entry name" value="TrkA_C"/>
    <property type="match status" value="1"/>
</dbReference>
<dbReference type="PANTHER" id="PTHR32507">
    <property type="entry name" value="NA(+)/H(+) ANTIPORTER 1"/>
    <property type="match status" value="1"/>
</dbReference>
<dbReference type="GO" id="GO:0015297">
    <property type="term" value="F:antiporter activity"/>
    <property type="evidence" value="ECO:0007669"/>
    <property type="project" value="UniProtKB-KW"/>
</dbReference>
<keyword evidence="6 9" id="KW-1133">Transmembrane helix</keyword>
<dbReference type="Gene3D" id="3.30.70.1450">
    <property type="entry name" value="Regulator of K+ conductance, C-terminal domain"/>
    <property type="match status" value="1"/>
</dbReference>
<evidence type="ECO:0000256" key="9">
    <source>
        <dbReference type="SAM" id="Phobius"/>
    </source>
</evidence>
<sequence>MTMSMTITMILMSLVLLICIFSTKALYKFGVPSLLIFMILGMLFGSEGIVGIQFSDYNLAGKVGSFALLFIMFYGGFCTNWKMAKPEFPKALLMSTVGVIITSVVTGLFCTLVLKVTILEGLLVGAVVASTDAASVFSILRSQKLNLKGGLASILEVESGSNDPCAYLITITLLTLMSGGSSGFLLKTVVFQIVFGVLVGFILSKIGAYILKNIKFEIEGLYPIFVIAIAILSYSLSEWFGGNEYLSVYIAGIIMGNSKIHNKKSLVKFFDGISWLMQITLFFMLGLLSFPSQLKYVAVPGFLISIFLIVVARPISTFAVLTPFKVPIKQQLFISWVGLRGAASIVFAILAVTHKAFLESDIFHIVFFIALFSVSIQGTLIATIARKLDLVDDETIVLKTFNDYQDEMSTQLFEKQVTEESKCANKTIMDANIPDEVLVVMIKRDGKILHPKGATMIKAGDTLVLAGDSFDSVPI</sequence>
<dbReference type="InterPro" id="IPR006153">
    <property type="entry name" value="Cation/H_exchanger_TM"/>
</dbReference>
<organism evidence="12 13">
    <name type="scientific">Clostridium neonatale</name>
    <dbReference type="NCBI Taxonomy" id="137838"/>
    <lineage>
        <taxon>Bacteria</taxon>
        <taxon>Bacillati</taxon>
        <taxon>Bacillota</taxon>
        <taxon>Clostridia</taxon>
        <taxon>Eubacteriales</taxon>
        <taxon>Clostridiaceae</taxon>
        <taxon>Clostridium</taxon>
    </lineage>
</organism>
<evidence type="ECO:0000256" key="6">
    <source>
        <dbReference type="ARBA" id="ARBA00022989"/>
    </source>
</evidence>
<feature type="transmembrane region" description="Helical" evidence="9">
    <location>
        <begin position="6"/>
        <end position="27"/>
    </location>
</feature>
<dbReference type="InterPro" id="IPR006037">
    <property type="entry name" value="RCK_C"/>
</dbReference>
<dbReference type="Gene3D" id="1.20.1530.20">
    <property type="match status" value="1"/>
</dbReference>
<reference evidence="11" key="2">
    <citation type="submission" date="2021-10" db="EMBL/GenBank/DDBJ databases">
        <authorList>
            <person name="Mesa V."/>
        </authorList>
    </citation>
    <scope>NUCLEOTIDE SEQUENCE</scope>
    <source>
        <strain evidence="11">CC3_PB</strain>
    </source>
</reference>
<keyword evidence="2" id="KW-0813">Transport</keyword>
<keyword evidence="7" id="KW-0406">Ion transport</keyword>
<keyword evidence="4" id="KW-1003">Cell membrane</keyword>
<gene>
    <name evidence="12" type="primary">cvrA</name>
    <name evidence="11" type="ORF">CNEO_42824</name>
    <name evidence="12" type="ORF">CNEONATNEC25_02499</name>
</gene>
<dbReference type="InterPro" id="IPR038770">
    <property type="entry name" value="Na+/solute_symporter_sf"/>
</dbReference>
<dbReference type="Proteomes" id="UP000431451">
    <property type="component" value="Unassembled WGS sequence"/>
</dbReference>
<keyword evidence="8 9" id="KW-0472">Membrane</keyword>
<keyword evidence="5 9" id="KW-0812">Transmembrane</keyword>
<evidence type="ECO:0000256" key="4">
    <source>
        <dbReference type="ARBA" id="ARBA00022475"/>
    </source>
</evidence>
<protein>
    <submittedName>
        <fullName evidence="11">Cation/proton antiporter</fullName>
    </submittedName>
    <submittedName>
        <fullName evidence="12">K(+)/H(+) antiporter NhaP2</fullName>
    </submittedName>
</protein>
<dbReference type="PANTHER" id="PTHR32507:SF7">
    <property type="entry name" value="K(+)_H(+) ANTIPORTER NHAP2"/>
    <property type="match status" value="1"/>
</dbReference>
<feature type="transmembrane region" description="Helical" evidence="9">
    <location>
        <begin position="190"/>
        <end position="211"/>
    </location>
</feature>
<dbReference type="EMBL" id="UWJD01000002">
    <property type="protein sequence ID" value="VCT84898.1"/>
    <property type="molecule type" value="Genomic_DNA"/>
</dbReference>
<evidence type="ECO:0000256" key="2">
    <source>
        <dbReference type="ARBA" id="ARBA00022448"/>
    </source>
</evidence>
<reference evidence="12 13" key="1">
    <citation type="submission" date="2018-06" db="EMBL/GenBank/DDBJ databases">
        <authorList>
            <consortium name="IHU Genomes"/>
        </authorList>
    </citation>
    <scope>NUCLEOTIDE SEQUENCE [LARGE SCALE GENOMIC DNA]</scope>
    <source>
        <strain evidence="12 13">NEC25</strain>
    </source>
</reference>
<keyword evidence="3" id="KW-0050">Antiport</keyword>
<feature type="transmembrane region" description="Helical" evidence="9">
    <location>
        <begin position="296"/>
        <end position="321"/>
    </location>
</feature>
<evidence type="ECO:0000256" key="8">
    <source>
        <dbReference type="ARBA" id="ARBA00023136"/>
    </source>
</evidence>
<dbReference type="GO" id="GO:0006813">
    <property type="term" value="P:potassium ion transport"/>
    <property type="evidence" value="ECO:0007669"/>
    <property type="project" value="InterPro"/>
</dbReference>
<feature type="transmembrane region" description="Helical" evidence="9">
    <location>
        <begin position="218"/>
        <end position="236"/>
    </location>
</feature>
<evidence type="ECO:0000313" key="11">
    <source>
        <dbReference type="EMBL" id="CAG9707044.1"/>
    </source>
</evidence>
<evidence type="ECO:0000256" key="7">
    <source>
        <dbReference type="ARBA" id="ARBA00023065"/>
    </source>
</evidence>
<evidence type="ECO:0000256" key="5">
    <source>
        <dbReference type="ARBA" id="ARBA00022692"/>
    </source>
</evidence>
<feature type="transmembrane region" description="Helical" evidence="9">
    <location>
        <begin position="91"/>
        <end position="116"/>
    </location>
</feature>
<evidence type="ECO:0000259" key="10">
    <source>
        <dbReference type="PROSITE" id="PS51202"/>
    </source>
</evidence>
<name>A0A653ASX5_9CLOT</name>
<dbReference type="Proteomes" id="UP000789738">
    <property type="component" value="Unassembled WGS sequence"/>
</dbReference>
<dbReference type="AlphaFoldDB" id="A0A653ASX5"/>
<feature type="transmembrane region" description="Helical" evidence="9">
    <location>
        <begin position="34"/>
        <end position="54"/>
    </location>
</feature>
<dbReference type="PROSITE" id="PS51202">
    <property type="entry name" value="RCK_C"/>
    <property type="match status" value="1"/>
</dbReference>
<dbReference type="GO" id="GO:0008324">
    <property type="term" value="F:monoatomic cation transmembrane transporter activity"/>
    <property type="evidence" value="ECO:0007669"/>
    <property type="project" value="InterPro"/>
</dbReference>
<dbReference type="NCBIfam" id="NF003715">
    <property type="entry name" value="PRK05326.1-2"/>
    <property type="match status" value="1"/>
</dbReference>
<feature type="domain" description="RCK C-terminal" evidence="10">
    <location>
        <begin position="399"/>
        <end position="475"/>
    </location>
</feature>
<feature type="transmembrane region" description="Helical" evidence="9">
    <location>
        <begin position="365"/>
        <end position="385"/>
    </location>
</feature>
<evidence type="ECO:0000313" key="13">
    <source>
        <dbReference type="Proteomes" id="UP000431451"/>
    </source>
</evidence>
<feature type="transmembrane region" description="Helical" evidence="9">
    <location>
        <begin position="272"/>
        <end position="290"/>
    </location>
</feature>
<proteinExistence type="predicted"/>
<dbReference type="Pfam" id="PF00999">
    <property type="entry name" value="Na_H_Exchanger"/>
    <property type="match status" value="1"/>
</dbReference>
<feature type="transmembrane region" description="Helical" evidence="9">
    <location>
        <begin position="333"/>
        <end position="353"/>
    </location>
</feature>
<feature type="transmembrane region" description="Helical" evidence="9">
    <location>
        <begin position="60"/>
        <end position="79"/>
    </location>
</feature>
<dbReference type="EMBL" id="CAKJVE010000004">
    <property type="protein sequence ID" value="CAG9707044.1"/>
    <property type="molecule type" value="Genomic_DNA"/>
</dbReference>
<evidence type="ECO:0000313" key="12">
    <source>
        <dbReference type="EMBL" id="VCT84898.1"/>
    </source>
</evidence>
<dbReference type="GO" id="GO:0005886">
    <property type="term" value="C:plasma membrane"/>
    <property type="evidence" value="ECO:0007669"/>
    <property type="project" value="UniProtKB-SubCell"/>
</dbReference>
<dbReference type="GO" id="GO:1902600">
    <property type="term" value="P:proton transmembrane transport"/>
    <property type="evidence" value="ECO:0007669"/>
    <property type="project" value="InterPro"/>
</dbReference>
<evidence type="ECO:0000256" key="1">
    <source>
        <dbReference type="ARBA" id="ARBA00004651"/>
    </source>
</evidence>
<accession>A0A653ASX5</accession>
<dbReference type="NCBIfam" id="NF003716">
    <property type="entry name" value="PRK05326.1-3"/>
    <property type="match status" value="1"/>
</dbReference>
<dbReference type="InterPro" id="IPR036721">
    <property type="entry name" value="RCK_C_sf"/>
</dbReference>
<comment type="subcellular location">
    <subcellularLocation>
        <location evidence="1">Cell membrane</location>
        <topology evidence="1">Multi-pass membrane protein</topology>
    </subcellularLocation>
</comment>
<feature type="transmembrane region" description="Helical" evidence="9">
    <location>
        <begin position="122"/>
        <end position="140"/>
    </location>
</feature>
<dbReference type="SUPFAM" id="SSF116726">
    <property type="entry name" value="TrkA C-terminal domain-like"/>
    <property type="match status" value="1"/>
</dbReference>
<evidence type="ECO:0000256" key="3">
    <source>
        <dbReference type="ARBA" id="ARBA00022449"/>
    </source>
</evidence>